<name>A0A2D2Q4T8_PARLV</name>
<comment type="similarity">
    <text evidence="2">Belongs to the bacterial diacylglycerol kinase family.</text>
</comment>
<accession>A0A2D2Q4T8</accession>
<comment type="cofactor">
    <cofactor evidence="18">
        <name>Mg(2+)</name>
        <dbReference type="ChEBI" id="CHEBI:18420"/>
    </cofactor>
    <text evidence="18">Mn(2+), Zn(2+), Cd(2+) and Co(2+) support activity to lesser extents.</text>
</comment>
<sequence length="150" mass="16128">MTQKLLAAYAEKTSGTLHLRQRSYRMATSLMSSFRYAWAGVQYAFQTQRNFRIHTAIAVTAIALGSLLRLSPVELAVIILTIAVVMGLELINTALEAVVDLTVGKEYHDLARIAKDCAAGAVLVGATAALAVAAALILPPLVYPVLRTLF</sequence>
<dbReference type="Proteomes" id="UP000231057">
    <property type="component" value="Chromosome"/>
</dbReference>
<evidence type="ECO:0000256" key="19">
    <source>
        <dbReference type="SAM" id="Phobius"/>
    </source>
</evidence>
<dbReference type="GO" id="GO:0005524">
    <property type="term" value="F:ATP binding"/>
    <property type="evidence" value="ECO:0007669"/>
    <property type="project" value="UniProtKB-KW"/>
</dbReference>
<feature type="transmembrane region" description="Helical" evidence="19">
    <location>
        <begin position="51"/>
        <end position="68"/>
    </location>
</feature>
<dbReference type="RefSeq" id="WP_099799873.1">
    <property type="nucleotide sequence ID" value="NZ_CP018092.1"/>
</dbReference>
<dbReference type="PANTHER" id="PTHR34299:SF1">
    <property type="entry name" value="DIACYLGLYCEROL KINASE"/>
    <property type="match status" value="1"/>
</dbReference>
<feature type="active site" description="Proton acceptor" evidence="15">
    <location>
        <position position="89"/>
    </location>
</feature>
<keyword evidence="21" id="KW-1185">Reference proteome</keyword>
<feature type="binding site" evidence="18">
    <location>
        <position position="96"/>
    </location>
    <ligand>
        <name>a divalent metal cation</name>
        <dbReference type="ChEBI" id="CHEBI:60240"/>
    </ligand>
</feature>
<dbReference type="PROSITE" id="PS01069">
    <property type="entry name" value="DAGK_PROKAR"/>
    <property type="match status" value="1"/>
</dbReference>
<keyword evidence="14" id="KW-1208">Phospholipid metabolism</keyword>
<dbReference type="OrthoDB" id="9789934at2"/>
<dbReference type="EMBL" id="CP018092">
    <property type="protein sequence ID" value="ATS19544.1"/>
    <property type="molecule type" value="Genomic_DNA"/>
</dbReference>
<reference evidence="21" key="2">
    <citation type="journal article" date="2022" name="Front. Microbiol.">
        <title>Comparative Genomic Analysis Revealed Distinct Molecular Components and Organization of CO2-Concentrating Mechanism in Thermophilic Cyanobacteria.</title>
        <authorList>
            <person name="Tang J."/>
            <person name="Zhou H."/>
            <person name="Yao D."/>
            <person name="Riaz S."/>
            <person name="You D."/>
            <person name="Klepacz-Smolka A."/>
            <person name="Daroch M."/>
        </authorList>
    </citation>
    <scope>NUCLEOTIDE SEQUENCE [LARGE SCALE GENOMIC DNA]</scope>
    <source>
        <strain evidence="21">PCC 6715</strain>
    </source>
</reference>
<keyword evidence="4" id="KW-0444">Lipid biosynthesis</keyword>
<dbReference type="GO" id="GO:0046872">
    <property type="term" value="F:metal ion binding"/>
    <property type="evidence" value="ECO:0007669"/>
    <property type="project" value="UniProtKB-KW"/>
</dbReference>
<feature type="binding site" evidence="17">
    <location>
        <begin position="106"/>
        <end position="108"/>
    </location>
    <ligand>
        <name>ATP</name>
        <dbReference type="ChEBI" id="CHEBI:30616"/>
    </ligand>
</feature>
<evidence type="ECO:0000256" key="3">
    <source>
        <dbReference type="ARBA" id="ARBA00022475"/>
    </source>
</evidence>
<feature type="binding site" evidence="17">
    <location>
        <position position="96"/>
    </location>
    <ligand>
        <name>ATP</name>
        <dbReference type="ChEBI" id="CHEBI:30616"/>
    </ligand>
</feature>
<evidence type="ECO:0000256" key="13">
    <source>
        <dbReference type="ARBA" id="ARBA00023209"/>
    </source>
</evidence>
<keyword evidence="11" id="KW-0443">Lipid metabolism</keyword>
<feature type="binding site" evidence="17">
    <location>
        <begin position="115"/>
        <end position="116"/>
    </location>
    <ligand>
        <name>ATP</name>
        <dbReference type="ChEBI" id="CHEBI:30616"/>
    </ligand>
</feature>
<evidence type="ECO:0000256" key="11">
    <source>
        <dbReference type="ARBA" id="ARBA00023098"/>
    </source>
</evidence>
<evidence type="ECO:0000256" key="5">
    <source>
        <dbReference type="ARBA" id="ARBA00022679"/>
    </source>
</evidence>
<keyword evidence="12 19" id="KW-0472">Membrane</keyword>
<evidence type="ECO:0000313" key="21">
    <source>
        <dbReference type="Proteomes" id="UP000231057"/>
    </source>
</evidence>
<feature type="binding site" evidence="17">
    <location>
        <position position="36"/>
    </location>
    <ligand>
        <name>ATP</name>
        <dbReference type="ChEBI" id="CHEBI:30616"/>
    </ligand>
</feature>
<evidence type="ECO:0000256" key="1">
    <source>
        <dbReference type="ARBA" id="ARBA00004651"/>
    </source>
</evidence>
<dbReference type="CDD" id="cd14265">
    <property type="entry name" value="UDPK_IM_like"/>
    <property type="match status" value="1"/>
</dbReference>
<dbReference type="GO" id="GO:0005886">
    <property type="term" value="C:plasma membrane"/>
    <property type="evidence" value="ECO:0007669"/>
    <property type="project" value="UniProtKB-SubCell"/>
</dbReference>
<dbReference type="Gene3D" id="1.10.287.3610">
    <property type="match status" value="1"/>
</dbReference>
<feature type="transmembrane region" description="Helical" evidence="19">
    <location>
        <begin position="119"/>
        <end position="146"/>
    </location>
</feature>
<keyword evidence="7 17" id="KW-0547">Nucleotide-binding</keyword>
<evidence type="ECO:0000256" key="14">
    <source>
        <dbReference type="ARBA" id="ARBA00023264"/>
    </source>
</evidence>
<evidence type="ECO:0000313" key="20">
    <source>
        <dbReference type="EMBL" id="ATS19544.1"/>
    </source>
</evidence>
<evidence type="ECO:0000256" key="16">
    <source>
        <dbReference type="PIRSR" id="PIRSR600829-2"/>
    </source>
</evidence>
<keyword evidence="13" id="KW-0594">Phospholipid biosynthesis</keyword>
<organism evidence="20 21">
    <name type="scientific">Parathermosynechococcus lividus PCC 6715</name>
    <dbReference type="NCBI Taxonomy" id="1917166"/>
    <lineage>
        <taxon>Bacteria</taxon>
        <taxon>Bacillati</taxon>
        <taxon>Cyanobacteriota</taxon>
        <taxon>Cyanophyceae</taxon>
        <taxon>Acaryochloridales</taxon>
        <taxon>Thermosynechococcaceae</taxon>
        <taxon>Parathermosynechococcus</taxon>
    </lineage>
</organism>
<evidence type="ECO:0000256" key="17">
    <source>
        <dbReference type="PIRSR" id="PIRSR600829-3"/>
    </source>
</evidence>
<keyword evidence="10 19" id="KW-1133">Transmembrane helix</keyword>
<keyword evidence="8 20" id="KW-0418">Kinase</keyword>
<evidence type="ECO:0000256" key="18">
    <source>
        <dbReference type="PIRSR" id="PIRSR600829-4"/>
    </source>
</evidence>
<dbReference type="AlphaFoldDB" id="A0A2D2Q4T8"/>
<keyword evidence="18" id="KW-0460">Magnesium</keyword>
<evidence type="ECO:0000256" key="15">
    <source>
        <dbReference type="PIRSR" id="PIRSR600829-1"/>
    </source>
</evidence>
<dbReference type="PANTHER" id="PTHR34299">
    <property type="entry name" value="DIACYLGLYCEROL KINASE"/>
    <property type="match status" value="1"/>
</dbReference>
<keyword evidence="5" id="KW-0808">Transferase</keyword>
<evidence type="ECO:0000256" key="10">
    <source>
        <dbReference type="ARBA" id="ARBA00022989"/>
    </source>
</evidence>
<dbReference type="GO" id="GO:0008654">
    <property type="term" value="P:phospholipid biosynthetic process"/>
    <property type="evidence" value="ECO:0007669"/>
    <property type="project" value="UniProtKB-KW"/>
</dbReference>
<dbReference type="Pfam" id="PF01219">
    <property type="entry name" value="DAGK_prokar"/>
    <property type="match status" value="1"/>
</dbReference>
<evidence type="ECO:0000256" key="7">
    <source>
        <dbReference type="ARBA" id="ARBA00022741"/>
    </source>
</evidence>
<gene>
    <name evidence="20" type="ORF">BRW62_06775</name>
</gene>
<evidence type="ECO:0000256" key="4">
    <source>
        <dbReference type="ARBA" id="ARBA00022516"/>
    </source>
</evidence>
<dbReference type="InterPro" id="IPR000829">
    <property type="entry name" value="DAGK"/>
</dbReference>
<evidence type="ECO:0000256" key="9">
    <source>
        <dbReference type="ARBA" id="ARBA00022840"/>
    </source>
</evidence>
<feature type="binding site" evidence="16">
    <location>
        <position position="89"/>
    </location>
    <ligand>
        <name>substrate</name>
    </ligand>
</feature>
<evidence type="ECO:0000256" key="2">
    <source>
        <dbReference type="ARBA" id="ARBA00005967"/>
    </source>
</evidence>
<keyword evidence="3" id="KW-1003">Cell membrane</keyword>
<comment type="subcellular location">
    <subcellularLocation>
        <location evidence="1">Cell membrane</location>
        <topology evidence="1">Multi-pass membrane protein</topology>
    </subcellularLocation>
</comment>
<evidence type="ECO:0000256" key="12">
    <source>
        <dbReference type="ARBA" id="ARBA00023136"/>
    </source>
</evidence>
<protein>
    <submittedName>
        <fullName evidence="20">Diacylglycerol kinase</fullName>
    </submittedName>
</protein>
<keyword evidence="18" id="KW-0479">Metal-binding</keyword>
<dbReference type="GO" id="GO:0016301">
    <property type="term" value="F:kinase activity"/>
    <property type="evidence" value="ECO:0007669"/>
    <property type="project" value="UniProtKB-KW"/>
</dbReference>
<evidence type="ECO:0000256" key="6">
    <source>
        <dbReference type="ARBA" id="ARBA00022692"/>
    </source>
</evidence>
<dbReference type="InterPro" id="IPR033717">
    <property type="entry name" value="UDPK"/>
</dbReference>
<keyword evidence="6 19" id="KW-0812">Transmembrane</keyword>
<evidence type="ECO:0000256" key="8">
    <source>
        <dbReference type="ARBA" id="ARBA00022777"/>
    </source>
</evidence>
<dbReference type="KEGG" id="slw:BRW62_06775"/>
<feature type="transmembrane region" description="Helical" evidence="19">
    <location>
        <begin position="75"/>
        <end position="99"/>
    </location>
</feature>
<dbReference type="InterPro" id="IPR036945">
    <property type="entry name" value="DAGK_sf"/>
</dbReference>
<keyword evidence="9 17" id="KW-0067">ATP-binding</keyword>
<proteinExistence type="inferred from homology"/>
<reference evidence="20 21" key="1">
    <citation type="submission" date="2016-11" db="EMBL/GenBank/DDBJ databases">
        <title>Complete genome sequence of thermophilic cyanobacteria strain Synechococcus sp. PCC6715.</title>
        <authorList>
            <person name="Tang J."/>
            <person name="Daroch M."/>
            <person name="Liang Y."/>
            <person name="Jiang D."/>
            <person name="Shah M."/>
        </authorList>
    </citation>
    <scope>NUCLEOTIDE SEQUENCE [LARGE SCALE GENOMIC DNA]</scope>
    <source>
        <strain evidence="20 21">PCC 6715</strain>
    </source>
</reference>